<evidence type="ECO:0000313" key="1">
    <source>
        <dbReference type="EMBL" id="CAA0824126.1"/>
    </source>
</evidence>
<dbReference type="OrthoDB" id="2422440at2759"/>
<sequence length="327" mass="36554">DTYWKISPLRHLSPTWAQKVHSPYKRGPRYLILSSSLFITILHFLSLDLSTDLGIGGPTSGPPPALGSAGTEAGSRDSVDYGCCFATSDLFDSCDEAVKWAKNIAIIWGFQFVISRNLSNEEKELRCHRGERYRGTAGKVGNFVKAVMRKSKTKSTGCPFMINVKRDATSKKFCISVPLDNEKGTNNHAFAVNPEGQRQMSGLSDPSREIVRDMSSAQAPPAVILAAIQEKHPVDNATIRQVYNYKANLRKESLEGRDVVGQLLHLATVSKYIVYTDVNPSTQALTHVFMSHPQAGSLFRTYYWYVGIDSTYKTNRYVLYFINRQLI</sequence>
<dbReference type="PANTHER" id="PTHR47718:SF3">
    <property type="entry name" value="PROTEIN FAR1-RELATED SEQUENCE 5-LIKE"/>
    <property type="match status" value="1"/>
</dbReference>
<dbReference type="Proteomes" id="UP001153555">
    <property type="component" value="Unassembled WGS sequence"/>
</dbReference>
<proteinExistence type="predicted"/>
<dbReference type="PANTHER" id="PTHR47718">
    <property type="entry name" value="OS01G0519700 PROTEIN"/>
    <property type="match status" value="1"/>
</dbReference>
<name>A0A9N7N6H4_STRHE</name>
<gene>
    <name evidence="1" type="ORF">SHERM_21138</name>
</gene>
<accession>A0A9N7N6H4</accession>
<dbReference type="EMBL" id="CACSLK010024664">
    <property type="protein sequence ID" value="CAA0824126.1"/>
    <property type="molecule type" value="Genomic_DNA"/>
</dbReference>
<feature type="non-terminal residue" evidence="1">
    <location>
        <position position="327"/>
    </location>
</feature>
<reference evidence="1" key="1">
    <citation type="submission" date="2019-12" db="EMBL/GenBank/DDBJ databases">
        <authorList>
            <person name="Scholes J."/>
        </authorList>
    </citation>
    <scope>NUCLEOTIDE SEQUENCE</scope>
</reference>
<dbReference type="AlphaFoldDB" id="A0A9N7N6H4"/>
<feature type="non-terminal residue" evidence="1">
    <location>
        <position position="1"/>
    </location>
</feature>
<keyword evidence="2" id="KW-1185">Reference proteome</keyword>
<evidence type="ECO:0000313" key="2">
    <source>
        <dbReference type="Proteomes" id="UP001153555"/>
    </source>
</evidence>
<organism evidence="1 2">
    <name type="scientific">Striga hermonthica</name>
    <name type="common">Purple witchweed</name>
    <name type="synonym">Buchnera hermonthica</name>
    <dbReference type="NCBI Taxonomy" id="68872"/>
    <lineage>
        <taxon>Eukaryota</taxon>
        <taxon>Viridiplantae</taxon>
        <taxon>Streptophyta</taxon>
        <taxon>Embryophyta</taxon>
        <taxon>Tracheophyta</taxon>
        <taxon>Spermatophyta</taxon>
        <taxon>Magnoliopsida</taxon>
        <taxon>eudicotyledons</taxon>
        <taxon>Gunneridae</taxon>
        <taxon>Pentapetalae</taxon>
        <taxon>asterids</taxon>
        <taxon>lamiids</taxon>
        <taxon>Lamiales</taxon>
        <taxon>Orobanchaceae</taxon>
        <taxon>Buchnereae</taxon>
        <taxon>Striga</taxon>
    </lineage>
</organism>
<comment type="caution">
    <text evidence="1">The sequence shown here is derived from an EMBL/GenBank/DDBJ whole genome shotgun (WGS) entry which is preliminary data.</text>
</comment>
<protein>
    <submittedName>
        <fullName evidence="1">Uncharacterized protein</fullName>
    </submittedName>
</protein>